<organism evidence="1 2">
    <name type="scientific">Orbilia oligospora</name>
    <name type="common">Nematode-trapping fungus</name>
    <name type="synonym">Arthrobotrys oligospora</name>
    <dbReference type="NCBI Taxonomy" id="2813651"/>
    <lineage>
        <taxon>Eukaryota</taxon>
        <taxon>Fungi</taxon>
        <taxon>Dikarya</taxon>
        <taxon>Ascomycota</taxon>
        <taxon>Pezizomycotina</taxon>
        <taxon>Orbiliomycetes</taxon>
        <taxon>Orbiliales</taxon>
        <taxon>Orbiliaceae</taxon>
        <taxon>Orbilia</taxon>
    </lineage>
</organism>
<accession>A0A7C8N1L2</accession>
<evidence type="ECO:0000313" key="1">
    <source>
        <dbReference type="EMBL" id="KAF3091479.1"/>
    </source>
</evidence>
<name>A0A7C8N1L2_ORBOL</name>
<dbReference type="Proteomes" id="UP000475325">
    <property type="component" value="Unassembled WGS sequence"/>
</dbReference>
<protein>
    <submittedName>
        <fullName evidence="1">Uncharacterized protein</fullName>
    </submittedName>
</protein>
<reference evidence="1 2" key="1">
    <citation type="submission" date="2019-06" db="EMBL/GenBank/DDBJ databases">
        <authorList>
            <person name="Palmer J.M."/>
        </authorList>
    </citation>
    <scope>NUCLEOTIDE SEQUENCE [LARGE SCALE GENOMIC DNA]</scope>
    <source>
        <strain evidence="1 2">TWF102</strain>
    </source>
</reference>
<dbReference type="EMBL" id="WIQW01000056">
    <property type="protein sequence ID" value="KAF3091479.1"/>
    <property type="molecule type" value="Genomic_DNA"/>
</dbReference>
<gene>
    <name evidence="1" type="ORF">TWF102_008766</name>
</gene>
<evidence type="ECO:0000313" key="2">
    <source>
        <dbReference type="Proteomes" id="UP000475325"/>
    </source>
</evidence>
<sequence>MLRGHMYLSCISRHSIQRKVTFGVASHHGAGTCIKGNMKNSARADEIFQLTPTASSRKRKERAEGRGRKSDAIVHVGTSSLVRTCFHRRLSKARRPMLVVACRQFVPPNLPLLIKFVLQLGSYCSLVWGILDLGRRILG</sequence>
<proteinExistence type="predicted"/>
<comment type="caution">
    <text evidence="1">The sequence shown here is derived from an EMBL/GenBank/DDBJ whole genome shotgun (WGS) entry which is preliminary data.</text>
</comment>
<dbReference type="AlphaFoldDB" id="A0A7C8N1L2"/>